<dbReference type="AlphaFoldDB" id="A0A9X1MV65"/>
<dbReference type="CDD" id="cd06261">
    <property type="entry name" value="TM_PBP2"/>
    <property type="match status" value="1"/>
</dbReference>
<evidence type="ECO:0000256" key="7">
    <source>
        <dbReference type="RuleBase" id="RU363032"/>
    </source>
</evidence>
<keyword evidence="6 7" id="KW-0472">Membrane</keyword>
<keyword evidence="2 7" id="KW-0813">Transport</keyword>
<comment type="similarity">
    <text evidence="7">Belongs to the binding-protein-dependent transport system permease family.</text>
</comment>
<feature type="transmembrane region" description="Helical" evidence="7">
    <location>
        <begin position="9"/>
        <end position="27"/>
    </location>
</feature>
<keyword evidence="5 7" id="KW-1133">Transmembrane helix</keyword>
<dbReference type="GO" id="GO:0005886">
    <property type="term" value="C:plasma membrane"/>
    <property type="evidence" value="ECO:0007669"/>
    <property type="project" value="UniProtKB-SubCell"/>
</dbReference>
<evidence type="ECO:0000256" key="2">
    <source>
        <dbReference type="ARBA" id="ARBA00022448"/>
    </source>
</evidence>
<feature type="transmembrane region" description="Helical" evidence="7">
    <location>
        <begin position="106"/>
        <end position="129"/>
    </location>
</feature>
<feature type="transmembrane region" description="Helical" evidence="7">
    <location>
        <begin position="141"/>
        <end position="162"/>
    </location>
</feature>
<dbReference type="RefSeq" id="WP_230225065.1">
    <property type="nucleotide sequence ID" value="NZ_JAJKFT010000010.1"/>
</dbReference>
<evidence type="ECO:0000256" key="6">
    <source>
        <dbReference type="ARBA" id="ARBA00023136"/>
    </source>
</evidence>
<dbReference type="Proteomes" id="UP001139103">
    <property type="component" value="Unassembled WGS sequence"/>
</dbReference>
<evidence type="ECO:0000256" key="3">
    <source>
        <dbReference type="ARBA" id="ARBA00022475"/>
    </source>
</evidence>
<gene>
    <name evidence="9" type="ORF">LOC68_27760</name>
</gene>
<keyword evidence="4 7" id="KW-0812">Transmembrane</keyword>
<keyword evidence="3" id="KW-1003">Cell membrane</keyword>
<dbReference type="PANTHER" id="PTHR43163">
    <property type="entry name" value="DIPEPTIDE TRANSPORT SYSTEM PERMEASE PROTEIN DPPB-RELATED"/>
    <property type="match status" value="1"/>
</dbReference>
<organism evidence="9 10">
    <name type="scientific">Blastopirellula sediminis</name>
    <dbReference type="NCBI Taxonomy" id="2894196"/>
    <lineage>
        <taxon>Bacteria</taxon>
        <taxon>Pseudomonadati</taxon>
        <taxon>Planctomycetota</taxon>
        <taxon>Planctomycetia</taxon>
        <taxon>Pirellulales</taxon>
        <taxon>Pirellulaceae</taxon>
        <taxon>Blastopirellula</taxon>
    </lineage>
</organism>
<proteinExistence type="inferred from homology"/>
<feature type="transmembrane region" description="Helical" evidence="7">
    <location>
        <begin position="295"/>
        <end position="321"/>
    </location>
</feature>
<comment type="subcellular location">
    <subcellularLocation>
        <location evidence="1 7">Cell membrane</location>
        <topology evidence="1 7">Multi-pass membrane protein</topology>
    </subcellularLocation>
</comment>
<feature type="transmembrane region" description="Helical" evidence="7">
    <location>
        <begin position="191"/>
        <end position="210"/>
    </location>
</feature>
<evidence type="ECO:0000256" key="5">
    <source>
        <dbReference type="ARBA" id="ARBA00022989"/>
    </source>
</evidence>
<evidence type="ECO:0000256" key="4">
    <source>
        <dbReference type="ARBA" id="ARBA00022692"/>
    </source>
</evidence>
<feature type="domain" description="ABC transmembrane type-1" evidence="8">
    <location>
        <begin position="102"/>
        <end position="314"/>
    </location>
</feature>
<dbReference type="Gene3D" id="1.10.3720.10">
    <property type="entry name" value="MetI-like"/>
    <property type="match status" value="1"/>
</dbReference>
<dbReference type="PROSITE" id="PS50928">
    <property type="entry name" value="ABC_TM1"/>
    <property type="match status" value="1"/>
</dbReference>
<dbReference type="EMBL" id="JAJKFT010000010">
    <property type="protein sequence ID" value="MCC9632209.1"/>
    <property type="molecule type" value="Genomic_DNA"/>
</dbReference>
<evidence type="ECO:0000256" key="1">
    <source>
        <dbReference type="ARBA" id="ARBA00004651"/>
    </source>
</evidence>
<sequence>MLTYIVRRLMISVLTLIIITAFVYGLVRAMPGSPLTAIIAGANEKTDKSISAQQYDRMKEQFGLNKHWTLGYVDWLSGVVRGDLQNSLTQPNTVSYLIRERFKATLLLTTTSLVLAYLLSIPLGLYSSARNGTVVERGTSITLYMLYSVPVFVAALYLQIFLHVKMGWLPLDRIVSSDYSELSTFGKTWDLFRHSLMPVLCFTYTSLAYYTRFIKANMQEVVQQDYIRTAKAKGVGPFKILTVHAFRNTMIPFVTLIGMTLPALLGGAIIIEKIYSWPGMGALFLEAISQRDYPLVMGLVLMFSSLTLLGQLLADVLYGVVDPRISYS</sequence>
<keyword evidence="10" id="KW-1185">Reference proteome</keyword>
<evidence type="ECO:0000313" key="10">
    <source>
        <dbReference type="Proteomes" id="UP001139103"/>
    </source>
</evidence>
<reference evidence="9" key="1">
    <citation type="submission" date="2021-11" db="EMBL/GenBank/DDBJ databases">
        <title>Genome sequence.</title>
        <authorList>
            <person name="Sun Q."/>
        </authorList>
    </citation>
    <scope>NUCLEOTIDE SEQUENCE</scope>
    <source>
        <strain evidence="9">JC732</strain>
    </source>
</reference>
<dbReference type="PANTHER" id="PTHR43163:SF6">
    <property type="entry name" value="DIPEPTIDE TRANSPORT SYSTEM PERMEASE PROTEIN DPPB-RELATED"/>
    <property type="match status" value="1"/>
</dbReference>
<evidence type="ECO:0000313" key="9">
    <source>
        <dbReference type="EMBL" id="MCC9632209.1"/>
    </source>
</evidence>
<accession>A0A9X1MV65</accession>
<dbReference type="InterPro" id="IPR045621">
    <property type="entry name" value="BPD_transp_1_N"/>
</dbReference>
<dbReference type="GO" id="GO:0055085">
    <property type="term" value="P:transmembrane transport"/>
    <property type="evidence" value="ECO:0007669"/>
    <property type="project" value="InterPro"/>
</dbReference>
<feature type="transmembrane region" description="Helical" evidence="7">
    <location>
        <begin position="253"/>
        <end position="275"/>
    </location>
</feature>
<name>A0A9X1MV65_9BACT</name>
<protein>
    <submittedName>
        <fullName evidence="9">ABC transporter permease</fullName>
    </submittedName>
</protein>
<evidence type="ECO:0000259" key="8">
    <source>
        <dbReference type="PROSITE" id="PS50928"/>
    </source>
</evidence>
<dbReference type="Pfam" id="PF00528">
    <property type="entry name" value="BPD_transp_1"/>
    <property type="match status" value="1"/>
</dbReference>
<dbReference type="InterPro" id="IPR035906">
    <property type="entry name" value="MetI-like_sf"/>
</dbReference>
<dbReference type="Pfam" id="PF19300">
    <property type="entry name" value="BPD_transp_1_N"/>
    <property type="match status" value="1"/>
</dbReference>
<comment type="caution">
    <text evidence="9">The sequence shown here is derived from an EMBL/GenBank/DDBJ whole genome shotgun (WGS) entry which is preliminary data.</text>
</comment>
<dbReference type="SUPFAM" id="SSF161098">
    <property type="entry name" value="MetI-like"/>
    <property type="match status" value="1"/>
</dbReference>
<dbReference type="InterPro" id="IPR000515">
    <property type="entry name" value="MetI-like"/>
</dbReference>